<dbReference type="EMBL" id="AWXR01000015">
    <property type="protein sequence ID" value="ERM83297.1"/>
    <property type="molecule type" value="Genomic_DNA"/>
</dbReference>
<evidence type="ECO:0000313" key="1">
    <source>
        <dbReference type="EMBL" id="ERM83297.1"/>
    </source>
</evidence>
<reference evidence="1 2" key="1">
    <citation type="journal article" date="2013" name="Genome Announc.">
        <title>Draft Genome Sequence of the Psychrophilic and Alkaliphilic Rhodonellum psychrophilum Strain GCM71T.</title>
        <authorList>
            <person name="Hauptmann A.L."/>
            <person name="Glaring M.A."/>
            <person name="Hallin P.F."/>
            <person name="Prieme A."/>
            <person name="Stougaard P."/>
        </authorList>
    </citation>
    <scope>NUCLEOTIDE SEQUENCE [LARGE SCALE GENOMIC DNA]</scope>
    <source>
        <strain evidence="1 2">GCM71</strain>
    </source>
</reference>
<organism evidence="1 2">
    <name type="scientific">Rhodonellum psychrophilum GCM71 = DSM 17998</name>
    <dbReference type="NCBI Taxonomy" id="1123057"/>
    <lineage>
        <taxon>Bacteria</taxon>
        <taxon>Pseudomonadati</taxon>
        <taxon>Bacteroidota</taxon>
        <taxon>Cytophagia</taxon>
        <taxon>Cytophagales</taxon>
        <taxon>Cytophagaceae</taxon>
        <taxon>Rhodonellum</taxon>
    </lineage>
</organism>
<keyword evidence="2" id="KW-1185">Reference proteome</keyword>
<evidence type="ECO:0000313" key="2">
    <source>
        <dbReference type="Proteomes" id="UP000016843"/>
    </source>
</evidence>
<dbReference type="Proteomes" id="UP000016843">
    <property type="component" value="Unassembled WGS sequence"/>
</dbReference>
<proteinExistence type="predicted"/>
<comment type="caution">
    <text evidence="1">The sequence shown here is derived from an EMBL/GenBank/DDBJ whole genome shotgun (WGS) entry which is preliminary data.</text>
</comment>
<dbReference type="AlphaFoldDB" id="U5C517"/>
<gene>
    <name evidence="1" type="ORF">P872_16595</name>
</gene>
<sequence length="49" mass="6039">MVSWMIVKEESKKLSIPLKVSFFIDSYKRIFFVYLILNFENNKIKYFQL</sequence>
<name>U5C517_9BACT</name>
<protein>
    <submittedName>
        <fullName evidence="1">Uncharacterized protein</fullName>
    </submittedName>
</protein>
<accession>U5C517</accession>